<feature type="repeat" description="ANK" evidence="2">
    <location>
        <begin position="24"/>
        <end position="56"/>
    </location>
</feature>
<reference evidence="3" key="1">
    <citation type="submission" date="2023-10" db="EMBL/GenBank/DDBJ databases">
        <authorList>
            <person name="Chen Y."/>
            <person name="Shah S."/>
            <person name="Dougan E. K."/>
            <person name="Thang M."/>
            <person name="Chan C."/>
        </authorList>
    </citation>
    <scope>NUCLEOTIDE SEQUENCE [LARGE SCALE GENOMIC DNA]</scope>
</reference>
<dbReference type="Pfam" id="PF12796">
    <property type="entry name" value="Ank_2"/>
    <property type="match status" value="1"/>
</dbReference>
<keyword evidence="1" id="KW-0802">TPR repeat</keyword>
<sequence>MHGSIEGVATLVRRRAAVNSRTKVHETPLMLAAYYRHAEVVALLLAHRARADLADWQGRTPLAAAKASVCGNGADNHGQAQAKCVSILAEHTASAASSGPPKEAEELREQGNAFFKKGQWQEAIAAYSIALSFGDSAALYANRSACYLQLERFMEAKLDAQKAVGLAGDAGHKKASWRLAKAALALGDLGRAEEAASEGLKVHAGDPALRQLRNEIQLERRRRLGA</sequence>
<name>A0ABN9WPX1_9DINO</name>
<dbReference type="InterPro" id="IPR002110">
    <property type="entry name" value="Ankyrin_rpt"/>
</dbReference>
<evidence type="ECO:0000313" key="3">
    <source>
        <dbReference type="EMBL" id="CAK0888732.1"/>
    </source>
</evidence>
<evidence type="ECO:0000313" key="4">
    <source>
        <dbReference type="Proteomes" id="UP001189429"/>
    </source>
</evidence>
<protein>
    <submittedName>
        <fullName evidence="3">Uncharacterized protein</fullName>
    </submittedName>
</protein>
<dbReference type="Gene3D" id="1.25.40.20">
    <property type="entry name" value="Ankyrin repeat-containing domain"/>
    <property type="match status" value="1"/>
</dbReference>
<keyword evidence="2" id="KW-0040">ANK repeat</keyword>
<dbReference type="InterPro" id="IPR036770">
    <property type="entry name" value="Ankyrin_rpt-contain_sf"/>
</dbReference>
<dbReference type="PANTHER" id="PTHR46423">
    <property type="entry name" value="RNA POLYMERASE II-ASSOCIATED PROTEIN 3"/>
    <property type="match status" value="1"/>
</dbReference>
<dbReference type="InterPro" id="IPR051966">
    <property type="entry name" value="RPAP3"/>
</dbReference>
<accession>A0ABN9WPX1</accession>
<keyword evidence="4" id="KW-1185">Reference proteome</keyword>
<dbReference type="EMBL" id="CAUYUJ010019124">
    <property type="protein sequence ID" value="CAK0888732.1"/>
    <property type="molecule type" value="Genomic_DNA"/>
</dbReference>
<gene>
    <name evidence="3" type="ORF">PCOR1329_LOCUS69464</name>
</gene>
<dbReference type="Gene3D" id="1.25.40.10">
    <property type="entry name" value="Tetratricopeptide repeat domain"/>
    <property type="match status" value="1"/>
</dbReference>
<dbReference type="InterPro" id="IPR011990">
    <property type="entry name" value="TPR-like_helical_dom_sf"/>
</dbReference>
<dbReference type="SUPFAM" id="SSF48403">
    <property type="entry name" value="Ankyrin repeat"/>
    <property type="match status" value="1"/>
</dbReference>
<evidence type="ECO:0000256" key="1">
    <source>
        <dbReference type="ARBA" id="ARBA00022803"/>
    </source>
</evidence>
<dbReference type="PROSITE" id="PS50088">
    <property type="entry name" value="ANK_REPEAT"/>
    <property type="match status" value="1"/>
</dbReference>
<dbReference type="SUPFAM" id="SSF48452">
    <property type="entry name" value="TPR-like"/>
    <property type="match status" value="1"/>
</dbReference>
<dbReference type="InterPro" id="IPR019734">
    <property type="entry name" value="TPR_rpt"/>
</dbReference>
<proteinExistence type="predicted"/>
<dbReference type="Proteomes" id="UP001189429">
    <property type="component" value="Unassembled WGS sequence"/>
</dbReference>
<evidence type="ECO:0000256" key="2">
    <source>
        <dbReference type="PROSITE-ProRule" id="PRU00023"/>
    </source>
</evidence>
<comment type="caution">
    <text evidence="3">The sequence shown here is derived from an EMBL/GenBank/DDBJ whole genome shotgun (WGS) entry which is preliminary data.</text>
</comment>
<organism evidence="3 4">
    <name type="scientific">Prorocentrum cordatum</name>
    <dbReference type="NCBI Taxonomy" id="2364126"/>
    <lineage>
        <taxon>Eukaryota</taxon>
        <taxon>Sar</taxon>
        <taxon>Alveolata</taxon>
        <taxon>Dinophyceae</taxon>
        <taxon>Prorocentrales</taxon>
        <taxon>Prorocentraceae</taxon>
        <taxon>Prorocentrum</taxon>
    </lineage>
</organism>
<dbReference type="PANTHER" id="PTHR46423:SF1">
    <property type="entry name" value="RNA POLYMERASE II-ASSOCIATED PROTEIN 3"/>
    <property type="match status" value="1"/>
</dbReference>
<dbReference type="SMART" id="SM00028">
    <property type="entry name" value="TPR"/>
    <property type="match status" value="3"/>
</dbReference>